<dbReference type="PANTHER" id="PTHR13318">
    <property type="entry name" value="PARTNER OF PAIRED, ISOFORM B-RELATED"/>
    <property type="match status" value="1"/>
</dbReference>
<dbReference type="EMBL" id="LR877162">
    <property type="protein sequence ID" value="CAD2220730.1"/>
    <property type="molecule type" value="Genomic_DNA"/>
</dbReference>
<proteinExistence type="predicted"/>
<dbReference type="SUPFAM" id="SSF52058">
    <property type="entry name" value="L domain-like"/>
    <property type="match status" value="1"/>
</dbReference>
<gene>
    <name evidence="1" type="ORF">ADEAN_000825200</name>
</gene>
<keyword evidence="2" id="KW-1185">Reference proteome</keyword>
<dbReference type="GO" id="GO:0031146">
    <property type="term" value="P:SCF-dependent proteasomal ubiquitin-dependent protein catabolic process"/>
    <property type="evidence" value="ECO:0007669"/>
    <property type="project" value="TreeGrafter"/>
</dbReference>
<protein>
    <recommendedName>
        <fullName evidence="3">Leucine Rich repeat</fullName>
    </recommendedName>
</protein>
<sequence length="486" mass="53733">MLSQSVQGPFTGDIDSRDLLHDVMKYMPYNRRTLTSMRCVSHPFRSAVQNKNSPWSGHREILLSHYGQCVLFNAQEDDSGKSSFELYSISPIGRKFRTYSAKVLNRYHTVVASGLTKLALHHSQIDSMFFEHLAALTNLRELELISCRSITSISEAKRAPNLERLEVAFCPLEQDGVNGLLLPNLKSFTLRSCNKLSNLNGIAPETAAALEVFNVESCNVYDDTANQLFENFSTNLRELYLCNTYIDTILTSIPEDVRRGLVTLHVAGTPVHQETLEAICPSLVKLEYISLENCSDVINFEPLGKIHTLRFVDVSGAYSGDGLDALSTCGNIELFRMAESQIEGISFLSGNKNLRVLDAPGSSLTDFSLMFLENLPSLDTVILSGSMCISTINVFSTCPKIRRIFCAKTGVTNEGVAHLVECNELEELDLKLTTITDANALAGIKSLKIINVCGTVPTQDGVQDLLNRENLEVICDSFDGDEYLDG</sequence>
<name>A0A7G2CLJ8_9TRYP</name>
<dbReference type="Gene3D" id="3.80.10.10">
    <property type="entry name" value="Ribonuclease Inhibitor"/>
    <property type="match status" value="2"/>
</dbReference>
<evidence type="ECO:0008006" key="3">
    <source>
        <dbReference type="Google" id="ProtNLM"/>
    </source>
</evidence>
<dbReference type="VEuPathDB" id="TriTrypDB:ADEAN_000825200"/>
<evidence type="ECO:0000313" key="2">
    <source>
        <dbReference type="Proteomes" id="UP000515908"/>
    </source>
</evidence>
<dbReference type="GO" id="GO:0019005">
    <property type="term" value="C:SCF ubiquitin ligase complex"/>
    <property type="evidence" value="ECO:0007669"/>
    <property type="project" value="TreeGrafter"/>
</dbReference>
<organism evidence="1 2">
    <name type="scientific">Angomonas deanei</name>
    <dbReference type="NCBI Taxonomy" id="59799"/>
    <lineage>
        <taxon>Eukaryota</taxon>
        <taxon>Discoba</taxon>
        <taxon>Euglenozoa</taxon>
        <taxon>Kinetoplastea</taxon>
        <taxon>Metakinetoplastina</taxon>
        <taxon>Trypanosomatida</taxon>
        <taxon>Trypanosomatidae</taxon>
        <taxon>Strigomonadinae</taxon>
        <taxon>Angomonas</taxon>
    </lineage>
</organism>
<dbReference type="AlphaFoldDB" id="A0A7G2CLJ8"/>
<dbReference type="InterPro" id="IPR032675">
    <property type="entry name" value="LRR_dom_sf"/>
</dbReference>
<dbReference type="OrthoDB" id="120976at2759"/>
<dbReference type="Proteomes" id="UP000515908">
    <property type="component" value="Chromosome 18"/>
</dbReference>
<accession>A0A7G2CLJ8</accession>
<reference evidence="1 2" key="1">
    <citation type="submission" date="2020-08" db="EMBL/GenBank/DDBJ databases">
        <authorList>
            <person name="Newling K."/>
            <person name="Davey J."/>
            <person name="Forrester S."/>
        </authorList>
    </citation>
    <scope>NUCLEOTIDE SEQUENCE [LARGE SCALE GENOMIC DNA]</scope>
    <source>
        <strain evidence="2">Crithidia deanei Carvalho (ATCC PRA-265)</strain>
    </source>
</reference>
<evidence type="ECO:0000313" key="1">
    <source>
        <dbReference type="EMBL" id="CAD2220730.1"/>
    </source>
</evidence>